<evidence type="ECO:0000313" key="2">
    <source>
        <dbReference type="Proteomes" id="UP001301958"/>
    </source>
</evidence>
<sequence length="370" mass="42435">MAPNHTGTSHNGSFRPYPLPNLSSHAVSATNLDEGDIWHNIPVDFNENEDSHPVQHWQDHQAGRWIATPIYLDTPDIFRSMLPTPQIDAVWTNEHELRLQRDWKNHTLRKALLHTRSHQFAGHALQQPAVAHEERTLWENTCFYFGCPPSDIISTQHRMMVTPDKVHNHRRTVPKVEGRGAVVQSILWGFVFCQNLNDILLHPIWEGRPALLREAIKYTVVCVSVDDPRHESPLAAVARVECPSSRRHEDLDTGPPWQPSQMQLLYQAIDLVAKTQVHRDGKDKKEMAGSDNNKNVYLVRASDIAVLTTALEWSDFWASKADTAPSSAWKGVARRLAKPWRMLTDEDEDYGIDQLYLDVLRQTRRWALED</sequence>
<protein>
    <submittedName>
        <fullName evidence="1">Uncharacterized protein</fullName>
    </submittedName>
</protein>
<gene>
    <name evidence="1" type="ORF">QBC38DRAFT_283301</name>
</gene>
<reference evidence="1" key="1">
    <citation type="journal article" date="2023" name="Mol. Phylogenet. Evol.">
        <title>Genome-scale phylogeny and comparative genomics of the fungal order Sordariales.</title>
        <authorList>
            <person name="Hensen N."/>
            <person name="Bonometti L."/>
            <person name="Westerberg I."/>
            <person name="Brannstrom I.O."/>
            <person name="Guillou S."/>
            <person name="Cros-Aarteil S."/>
            <person name="Calhoun S."/>
            <person name="Haridas S."/>
            <person name="Kuo A."/>
            <person name="Mondo S."/>
            <person name="Pangilinan J."/>
            <person name="Riley R."/>
            <person name="LaButti K."/>
            <person name="Andreopoulos B."/>
            <person name="Lipzen A."/>
            <person name="Chen C."/>
            <person name="Yan M."/>
            <person name="Daum C."/>
            <person name="Ng V."/>
            <person name="Clum A."/>
            <person name="Steindorff A."/>
            <person name="Ohm R.A."/>
            <person name="Martin F."/>
            <person name="Silar P."/>
            <person name="Natvig D.O."/>
            <person name="Lalanne C."/>
            <person name="Gautier V."/>
            <person name="Ament-Velasquez S.L."/>
            <person name="Kruys A."/>
            <person name="Hutchinson M.I."/>
            <person name="Powell A.J."/>
            <person name="Barry K."/>
            <person name="Miller A.N."/>
            <person name="Grigoriev I.V."/>
            <person name="Debuchy R."/>
            <person name="Gladieux P."/>
            <person name="Hiltunen Thoren M."/>
            <person name="Johannesson H."/>
        </authorList>
    </citation>
    <scope>NUCLEOTIDE SEQUENCE</scope>
    <source>
        <strain evidence="1">CBS 990.96</strain>
    </source>
</reference>
<dbReference type="AlphaFoldDB" id="A0AAN7BKE1"/>
<keyword evidence="2" id="KW-1185">Reference proteome</keyword>
<proteinExistence type="predicted"/>
<name>A0AAN7BKE1_9PEZI</name>
<organism evidence="1 2">
    <name type="scientific">Podospora fimiseda</name>
    <dbReference type="NCBI Taxonomy" id="252190"/>
    <lineage>
        <taxon>Eukaryota</taxon>
        <taxon>Fungi</taxon>
        <taxon>Dikarya</taxon>
        <taxon>Ascomycota</taxon>
        <taxon>Pezizomycotina</taxon>
        <taxon>Sordariomycetes</taxon>
        <taxon>Sordariomycetidae</taxon>
        <taxon>Sordariales</taxon>
        <taxon>Podosporaceae</taxon>
        <taxon>Podospora</taxon>
    </lineage>
</organism>
<accession>A0AAN7BKE1</accession>
<dbReference type="EMBL" id="MU865380">
    <property type="protein sequence ID" value="KAK4224893.1"/>
    <property type="molecule type" value="Genomic_DNA"/>
</dbReference>
<comment type="caution">
    <text evidence="1">The sequence shown here is derived from an EMBL/GenBank/DDBJ whole genome shotgun (WGS) entry which is preliminary data.</text>
</comment>
<evidence type="ECO:0000313" key="1">
    <source>
        <dbReference type="EMBL" id="KAK4224893.1"/>
    </source>
</evidence>
<dbReference type="Proteomes" id="UP001301958">
    <property type="component" value="Unassembled WGS sequence"/>
</dbReference>
<reference evidence="1" key="2">
    <citation type="submission" date="2023-05" db="EMBL/GenBank/DDBJ databases">
        <authorList>
            <consortium name="Lawrence Berkeley National Laboratory"/>
            <person name="Steindorff A."/>
            <person name="Hensen N."/>
            <person name="Bonometti L."/>
            <person name="Westerberg I."/>
            <person name="Brannstrom I.O."/>
            <person name="Guillou S."/>
            <person name="Cros-Aarteil S."/>
            <person name="Calhoun S."/>
            <person name="Haridas S."/>
            <person name="Kuo A."/>
            <person name="Mondo S."/>
            <person name="Pangilinan J."/>
            <person name="Riley R."/>
            <person name="Labutti K."/>
            <person name="Andreopoulos B."/>
            <person name="Lipzen A."/>
            <person name="Chen C."/>
            <person name="Yanf M."/>
            <person name="Daum C."/>
            <person name="Ng V."/>
            <person name="Clum A."/>
            <person name="Ohm R."/>
            <person name="Martin F."/>
            <person name="Silar P."/>
            <person name="Natvig D."/>
            <person name="Lalanne C."/>
            <person name="Gautier V."/>
            <person name="Ament-Velasquez S.L."/>
            <person name="Kruys A."/>
            <person name="Hutchinson M.I."/>
            <person name="Powell A.J."/>
            <person name="Barry K."/>
            <person name="Miller A.N."/>
            <person name="Grigoriev I.V."/>
            <person name="Debuchy R."/>
            <person name="Gladieux P."/>
            <person name="Thoren M.H."/>
            <person name="Johannesson H."/>
        </authorList>
    </citation>
    <scope>NUCLEOTIDE SEQUENCE</scope>
    <source>
        <strain evidence="1">CBS 990.96</strain>
    </source>
</reference>